<evidence type="ECO:0000313" key="2">
    <source>
        <dbReference type="EMBL" id="VDN20581.1"/>
    </source>
</evidence>
<sequence>MSEFGIKNAAHLQKVLQEWRPDLQLLQQYGAASVTDLVRASGRQNTSSSGSQRSGNTPASSAGARVSSAVRLSLRKCW</sequence>
<proteinExistence type="predicted"/>
<reference evidence="4" key="1">
    <citation type="submission" date="2016-06" db="UniProtKB">
        <authorList>
            <consortium name="WormBaseParasite"/>
        </authorList>
    </citation>
    <scope>IDENTIFICATION</scope>
</reference>
<dbReference type="EMBL" id="UYRT01079374">
    <property type="protein sequence ID" value="VDN20581.1"/>
    <property type="molecule type" value="Genomic_DNA"/>
</dbReference>
<dbReference type="AlphaFoldDB" id="A0A183DUX3"/>
<feature type="compositionally biased region" description="Polar residues" evidence="1">
    <location>
        <begin position="42"/>
        <end position="58"/>
    </location>
</feature>
<gene>
    <name evidence="2" type="ORF">GPUH_LOCUS12514</name>
</gene>
<feature type="region of interest" description="Disordered" evidence="1">
    <location>
        <begin position="40"/>
        <end position="78"/>
    </location>
</feature>
<reference evidence="2 3" key="2">
    <citation type="submission" date="2018-11" db="EMBL/GenBank/DDBJ databases">
        <authorList>
            <consortium name="Pathogen Informatics"/>
        </authorList>
    </citation>
    <scope>NUCLEOTIDE SEQUENCE [LARGE SCALE GENOMIC DNA]</scope>
</reference>
<name>A0A183DUX3_9BILA</name>
<feature type="compositionally biased region" description="Low complexity" evidence="1">
    <location>
        <begin position="59"/>
        <end position="71"/>
    </location>
</feature>
<organism evidence="4">
    <name type="scientific">Gongylonema pulchrum</name>
    <dbReference type="NCBI Taxonomy" id="637853"/>
    <lineage>
        <taxon>Eukaryota</taxon>
        <taxon>Metazoa</taxon>
        <taxon>Ecdysozoa</taxon>
        <taxon>Nematoda</taxon>
        <taxon>Chromadorea</taxon>
        <taxon>Rhabditida</taxon>
        <taxon>Spirurina</taxon>
        <taxon>Spiruromorpha</taxon>
        <taxon>Spiruroidea</taxon>
        <taxon>Gongylonematidae</taxon>
        <taxon>Gongylonema</taxon>
    </lineage>
</organism>
<keyword evidence="3" id="KW-1185">Reference proteome</keyword>
<dbReference type="Proteomes" id="UP000271098">
    <property type="component" value="Unassembled WGS sequence"/>
</dbReference>
<evidence type="ECO:0000313" key="3">
    <source>
        <dbReference type="Proteomes" id="UP000271098"/>
    </source>
</evidence>
<protein>
    <submittedName>
        <fullName evidence="4">HRDC domain-containing protein</fullName>
    </submittedName>
</protein>
<accession>A0A183DUX3</accession>
<evidence type="ECO:0000313" key="4">
    <source>
        <dbReference type="WBParaSite" id="GPUH_0001252801-mRNA-1"/>
    </source>
</evidence>
<evidence type="ECO:0000256" key="1">
    <source>
        <dbReference type="SAM" id="MobiDB-lite"/>
    </source>
</evidence>
<dbReference type="WBParaSite" id="GPUH_0001252801-mRNA-1">
    <property type="protein sequence ID" value="GPUH_0001252801-mRNA-1"/>
    <property type="gene ID" value="GPUH_0001252801"/>
</dbReference>